<evidence type="ECO:0000313" key="12">
    <source>
        <dbReference type="EMBL" id="SUH08605.1"/>
    </source>
</evidence>
<keyword evidence="6 9" id="KW-0067">ATP-binding</keyword>
<evidence type="ECO:0000256" key="5">
    <source>
        <dbReference type="ARBA" id="ARBA00022741"/>
    </source>
</evidence>
<dbReference type="Proteomes" id="UP000254346">
    <property type="component" value="Unassembled WGS sequence"/>
</dbReference>
<dbReference type="Gene3D" id="3.40.50.300">
    <property type="entry name" value="P-loop containing nucleotide triphosphate hydrolases"/>
    <property type="match status" value="1"/>
</dbReference>
<comment type="domain">
    <text evidence="9">Comprises of two domains. The C-terminal domain contains the binding site for glutamine and catalyzes the hydrolysis of this substrate to glutamate and ammonia. The N-terminal domain is anticipated to bind ATP and cobyrinate and catalyzes the ultimate synthesis of the diamide product. The ammonia produced via the glutaminase domain is probably translocated to the adjacent domain via a molecular tunnel, where it reacts with an activated intermediate.</text>
</comment>
<dbReference type="InterPro" id="IPR002586">
    <property type="entry name" value="CobQ/CobB/MinD/ParA_Nub-bd_dom"/>
</dbReference>
<keyword evidence="3 9" id="KW-0169">Cobalamin biosynthesis</keyword>
<evidence type="ECO:0000259" key="11">
    <source>
        <dbReference type="Pfam" id="PF07685"/>
    </source>
</evidence>
<accession>A0A379VPR8</accession>
<comment type="cofactor">
    <cofactor evidence="1 9">
        <name>Mg(2+)</name>
        <dbReference type="ChEBI" id="CHEBI:18420"/>
    </cofactor>
</comment>
<dbReference type="NCBIfam" id="NF002204">
    <property type="entry name" value="PRK01077.1"/>
    <property type="match status" value="1"/>
</dbReference>
<dbReference type="Gene3D" id="3.40.50.880">
    <property type="match status" value="1"/>
</dbReference>
<keyword evidence="8 9" id="KW-0315">Glutamine amidotransferase</keyword>
<organism evidence="12 13">
    <name type="scientific">Salmonella enterica I</name>
    <dbReference type="NCBI Taxonomy" id="59201"/>
    <lineage>
        <taxon>Bacteria</taxon>
        <taxon>Pseudomonadati</taxon>
        <taxon>Pseudomonadota</taxon>
        <taxon>Gammaproteobacteria</taxon>
        <taxon>Enterobacterales</taxon>
        <taxon>Enterobacteriaceae</taxon>
        <taxon>Salmonella</taxon>
    </lineage>
</organism>
<dbReference type="AlphaFoldDB" id="A0A379VPR8"/>
<comment type="pathway">
    <text evidence="9">Cofactor biosynthesis; adenosylcobalamin biosynthesis; cob(II)yrinate a,c-diamide from sirohydrochlorin (anaerobic route): step 10/10.</text>
</comment>
<comment type="similarity">
    <text evidence="2">Belongs to the CobB/CobQ family. CobQ subfamily.</text>
</comment>
<dbReference type="InterPro" id="IPR004484">
    <property type="entry name" value="CbiA/CobB_synth"/>
</dbReference>
<gene>
    <name evidence="9 12" type="primary">cbiA</name>
    <name evidence="12" type="ORF">NCTC8256_02539</name>
</gene>
<dbReference type="SUPFAM" id="SSF52540">
    <property type="entry name" value="P-loop containing nucleoside triphosphate hydrolases"/>
    <property type="match status" value="1"/>
</dbReference>
<evidence type="ECO:0000256" key="9">
    <source>
        <dbReference type="HAMAP-Rule" id="MF_00027"/>
    </source>
</evidence>
<dbReference type="PROSITE" id="PS51274">
    <property type="entry name" value="GATASE_COBBQ"/>
    <property type="match status" value="1"/>
</dbReference>
<dbReference type="UniPathway" id="UPA00148">
    <property type="reaction ID" value="UER00231"/>
</dbReference>
<dbReference type="GO" id="GO:0005524">
    <property type="term" value="F:ATP binding"/>
    <property type="evidence" value="ECO:0007669"/>
    <property type="project" value="UniProtKB-UniRule"/>
</dbReference>
<dbReference type="Pfam" id="PF01656">
    <property type="entry name" value="CbiA"/>
    <property type="match status" value="1"/>
</dbReference>
<keyword evidence="7 9" id="KW-0460">Magnesium</keyword>
<dbReference type="CDD" id="cd03130">
    <property type="entry name" value="GATase1_CobB"/>
    <property type="match status" value="1"/>
</dbReference>
<dbReference type="InterPro" id="IPR011698">
    <property type="entry name" value="GATase_3"/>
</dbReference>
<evidence type="ECO:0000256" key="2">
    <source>
        <dbReference type="ARBA" id="ARBA00006205"/>
    </source>
</evidence>
<dbReference type="CDD" id="cd05388">
    <property type="entry name" value="CobB_N"/>
    <property type="match status" value="1"/>
</dbReference>
<comment type="similarity">
    <text evidence="9">Belongs to the CobB/CbiA family.</text>
</comment>
<comment type="miscellaneous">
    <text evidence="9">The a and c carboxylates of cobyrinate are activated for nucleophilic attack via formation of a phosphorylated intermediate by ATP. CbiA catalyzes first the amidation of the c-carboxylate, and then that of the a-carboxylate.</text>
</comment>
<comment type="function">
    <text evidence="9">Catalyzes the ATP-dependent amidation of the two carboxylate groups at positions a and c of cobyrinate, using either L-glutamine or ammonia as the nitrogen source.</text>
</comment>
<dbReference type="InterPro" id="IPR029062">
    <property type="entry name" value="Class_I_gatase-like"/>
</dbReference>
<reference evidence="12 13" key="1">
    <citation type="submission" date="2018-06" db="EMBL/GenBank/DDBJ databases">
        <authorList>
            <consortium name="Pathogen Informatics"/>
            <person name="Doyle S."/>
        </authorList>
    </citation>
    <scope>NUCLEOTIDE SEQUENCE [LARGE SCALE GENOMIC DNA]</scope>
    <source>
        <strain evidence="12 13">NCTC8256</strain>
    </source>
</reference>
<feature type="domain" description="CobQ/CobB/MinD/ParA nucleotide binding" evidence="10">
    <location>
        <begin position="8"/>
        <end position="185"/>
    </location>
</feature>
<name>A0A379VPR8_SALET</name>
<dbReference type="Pfam" id="PF07685">
    <property type="entry name" value="GATase_3"/>
    <property type="match status" value="1"/>
</dbReference>
<evidence type="ECO:0000256" key="6">
    <source>
        <dbReference type="ARBA" id="ARBA00022840"/>
    </source>
</evidence>
<sequence>MQAQEAVAGKTTVTLGLLRLLQKRALRVQPFKVGPDYLDTGWHTAICGVASRNLDSFMLPPPVLNDLFCEQMRQADIAVIEGVMGLYDGYGVDPNYCSTAAMAKQLGCPVILLVDGKAVSTSLAATVMGFQHFDPTLNLAGVIVNRVTSDAHYQLLKNAIEHYCSLPVLGYVPPCDGVALPERHLGLITARESLVNQQSWHDFAASLEQTVDVDALLSLSVLSALPTGMWPERPDNTAGAGLTLALADDEAFNFYYPDNIDLLERASVNIVRFSPLHDRALPDCQMIWLGGGYPELYAADLAANTAMLKHLRAAHQRGVAIYAECGGLMYLGSTLEDSGGEIHQMANIIPGHSKMGKRLTRFGYCEAQAMQPTLLAAPGEIVRGHEFHYSDFIPETPAVMACRKVRDGRVLQEWTGGWQTGNTFASYSARPFRPASGNVAALAGGGEARIMTILAWCIAWVLDFYHRRPSTLAPSGTLDRSFNHVLCSVLCVAIVPAIKRCGLAAA</sequence>
<comment type="catalytic activity">
    <reaction evidence="9">
        <text>cob(II)yrinate + 2 L-glutamine + 2 ATP + 2 H2O = cob(II)yrinate a,c diamide + 2 L-glutamate + 2 ADP + 2 phosphate + 2 H(+)</text>
        <dbReference type="Rhea" id="RHEA:26289"/>
        <dbReference type="ChEBI" id="CHEBI:15377"/>
        <dbReference type="ChEBI" id="CHEBI:15378"/>
        <dbReference type="ChEBI" id="CHEBI:29985"/>
        <dbReference type="ChEBI" id="CHEBI:30616"/>
        <dbReference type="ChEBI" id="CHEBI:43474"/>
        <dbReference type="ChEBI" id="CHEBI:58359"/>
        <dbReference type="ChEBI" id="CHEBI:58537"/>
        <dbReference type="ChEBI" id="CHEBI:58894"/>
        <dbReference type="ChEBI" id="CHEBI:456216"/>
        <dbReference type="EC" id="6.3.5.11"/>
    </reaction>
</comment>
<feature type="active site" description="Nucleophile" evidence="9">
    <location>
        <position position="325"/>
    </location>
</feature>
<dbReference type="PANTHER" id="PTHR43873:SF1">
    <property type="entry name" value="COBYRINATE A,C-DIAMIDE SYNTHASE"/>
    <property type="match status" value="1"/>
</dbReference>
<proteinExistence type="inferred from homology"/>
<dbReference type="EMBL" id="UGXR01000001">
    <property type="protein sequence ID" value="SUH08605.1"/>
    <property type="molecule type" value="Genomic_DNA"/>
</dbReference>
<keyword evidence="5 9" id="KW-0547">Nucleotide-binding</keyword>
<dbReference type="GO" id="GO:0042242">
    <property type="term" value="F:cobyrinic acid a,c-diamide synthase activity"/>
    <property type="evidence" value="ECO:0007669"/>
    <property type="project" value="UniProtKB-UniRule"/>
</dbReference>
<evidence type="ECO:0000313" key="13">
    <source>
        <dbReference type="Proteomes" id="UP000254346"/>
    </source>
</evidence>
<protein>
    <recommendedName>
        <fullName evidence="9">Cobyrinate a,c-diamide synthase</fullName>
        <ecNumber evidence="9">6.3.5.11</ecNumber>
    </recommendedName>
    <alternativeName>
        <fullName evidence="9">Cobyrinic acid a,c-diamide synthetase</fullName>
    </alternativeName>
</protein>
<dbReference type="EC" id="6.3.5.11" evidence="9"/>
<evidence type="ECO:0000256" key="8">
    <source>
        <dbReference type="ARBA" id="ARBA00022962"/>
    </source>
</evidence>
<evidence type="ECO:0000256" key="1">
    <source>
        <dbReference type="ARBA" id="ARBA00001946"/>
    </source>
</evidence>
<comment type="caution">
    <text evidence="9">Lacks conserved residue(s) required for the propagation of feature annotation.</text>
</comment>
<dbReference type="NCBIfam" id="TIGR00379">
    <property type="entry name" value="cobB"/>
    <property type="match status" value="1"/>
</dbReference>
<evidence type="ECO:0000256" key="7">
    <source>
        <dbReference type="ARBA" id="ARBA00022842"/>
    </source>
</evidence>
<evidence type="ECO:0000256" key="3">
    <source>
        <dbReference type="ARBA" id="ARBA00022573"/>
    </source>
</evidence>
<dbReference type="SUPFAM" id="SSF52317">
    <property type="entry name" value="Class I glutamine amidotransferase-like"/>
    <property type="match status" value="1"/>
</dbReference>
<dbReference type="HAMAP" id="MF_00027">
    <property type="entry name" value="CobB_CbiA"/>
    <property type="match status" value="1"/>
</dbReference>
<dbReference type="GO" id="GO:0009236">
    <property type="term" value="P:cobalamin biosynthetic process"/>
    <property type="evidence" value="ECO:0007669"/>
    <property type="project" value="UniProtKB-UniRule"/>
</dbReference>
<evidence type="ECO:0000256" key="4">
    <source>
        <dbReference type="ARBA" id="ARBA00022598"/>
    </source>
</evidence>
<evidence type="ECO:0000259" key="10">
    <source>
        <dbReference type="Pfam" id="PF01656"/>
    </source>
</evidence>
<dbReference type="InterPro" id="IPR027417">
    <property type="entry name" value="P-loop_NTPase"/>
</dbReference>
<feature type="domain" description="CobB/CobQ-like glutamine amidotransferase" evidence="11">
    <location>
        <begin position="244"/>
        <end position="428"/>
    </location>
</feature>
<keyword evidence="4 9" id="KW-0436">Ligase</keyword>
<dbReference type="PANTHER" id="PTHR43873">
    <property type="entry name" value="COBYRINATE A,C-DIAMIDE SYNTHASE"/>
    <property type="match status" value="1"/>
</dbReference>